<dbReference type="PROSITE" id="PS51352">
    <property type="entry name" value="THIOREDOXIN_2"/>
    <property type="match status" value="4"/>
</dbReference>
<comment type="similarity">
    <text evidence="1">Belongs to the protein disulfide isomerase family.</text>
</comment>
<gene>
    <name evidence="5" type="primary">Pdia5</name>
    <name evidence="5" type="ORF">Bhyg_03542</name>
</gene>
<dbReference type="GO" id="GO:0006457">
    <property type="term" value="P:protein folding"/>
    <property type="evidence" value="ECO:0007669"/>
    <property type="project" value="TreeGrafter"/>
</dbReference>
<organism evidence="5 6">
    <name type="scientific">Pseudolycoriella hygida</name>
    <dbReference type="NCBI Taxonomy" id="35572"/>
    <lineage>
        <taxon>Eukaryota</taxon>
        <taxon>Metazoa</taxon>
        <taxon>Ecdysozoa</taxon>
        <taxon>Arthropoda</taxon>
        <taxon>Hexapoda</taxon>
        <taxon>Insecta</taxon>
        <taxon>Pterygota</taxon>
        <taxon>Neoptera</taxon>
        <taxon>Endopterygota</taxon>
        <taxon>Diptera</taxon>
        <taxon>Nematocera</taxon>
        <taxon>Sciaroidea</taxon>
        <taxon>Sciaridae</taxon>
        <taxon>Pseudolycoriella</taxon>
    </lineage>
</organism>
<feature type="compositionally biased region" description="Pro residues" evidence="2">
    <location>
        <begin position="446"/>
        <end position="455"/>
    </location>
</feature>
<dbReference type="OrthoDB" id="74910at2759"/>
<dbReference type="GO" id="GO:0003756">
    <property type="term" value="F:protein disulfide isomerase activity"/>
    <property type="evidence" value="ECO:0007669"/>
    <property type="project" value="InterPro"/>
</dbReference>
<dbReference type="InterPro" id="IPR036249">
    <property type="entry name" value="Thioredoxin-like_sf"/>
</dbReference>
<feature type="domain" description="Thioredoxin" evidence="4">
    <location>
        <begin position="128"/>
        <end position="253"/>
    </location>
</feature>
<evidence type="ECO:0000313" key="5">
    <source>
        <dbReference type="EMBL" id="KAJ6648314.1"/>
    </source>
</evidence>
<dbReference type="SUPFAM" id="SSF52833">
    <property type="entry name" value="Thioredoxin-like"/>
    <property type="match status" value="5"/>
</dbReference>
<proteinExistence type="inferred from homology"/>
<dbReference type="InterPro" id="IPR017937">
    <property type="entry name" value="Thioredoxin_CS"/>
</dbReference>
<dbReference type="GO" id="GO:0005783">
    <property type="term" value="C:endoplasmic reticulum"/>
    <property type="evidence" value="ECO:0007669"/>
    <property type="project" value="TreeGrafter"/>
</dbReference>
<dbReference type="Gene3D" id="3.40.30.10">
    <property type="entry name" value="Glutaredoxin"/>
    <property type="match status" value="6"/>
</dbReference>
<dbReference type="PROSITE" id="PS00194">
    <property type="entry name" value="THIOREDOXIN_1"/>
    <property type="match status" value="3"/>
</dbReference>
<dbReference type="Proteomes" id="UP001151699">
    <property type="component" value="Chromosome A"/>
</dbReference>
<dbReference type="EMBL" id="WJQU01000001">
    <property type="protein sequence ID" value="KAJ6648314.1"/>
    <property type="molecule type" value="Genomic_DNA"/>
</dbReference>
<evidence type="ECO:0000313" key="6">
    <source>
        <dbReference type="Proteomes" id="UP001151699"/>
    </source>
</evidence>
<evidence type="ECO:0000256" key="1">
    <source>
        <dbReference type="ARBA" id="ARBA00006347"/>
    </source>
</evidence>
<dbReference type="InterPro" id="IPR013766">
    <property type="entry name" value="Thioredoxin_domain"/>
</dbReference>
<dbReference type="Pfam" id="PF00085">
    <property type="entry name" value="Thioredoxin"/>
    <property type="match status" value="4"/>
</dbReference>
<accession>A0A9Q0NDL5</accession>
<feature type="signal peptide" evidence="3">
    <location>
        <begin position="1"/>
        <end position="17"/>
    </location>
</feature>
<feature type="domain" description="Thioredoxin" evidence="4">
    <location>
        <begin position="445"/>
        <end position="582"/>
    </location>
</feature>
<dbReference type="PRINTS" id="PR00421">
    <property type="entry name" value="THIOREDOXIN"/>
</dbReference>
<feature type="domain" description="Thioredoxin" evidence="4">
    <location>
        <begin position="254"/>
        <end position="403"/>
    </location>
</feature>
<evidence type="ECO:0000256" key="3">
    <source>
        <dbReference type="SAM" id="SignalP"/>
    </source>
</evidence>
<evidence type="ECO:0000256" key="2">
    <source>
        <dbReference type="SAM" id="MobiDB-lite"/>
    </source>
</evidence>
<sequence>MKFHILLLFVFTCQTFAKTNSKSSVIDNVSDVKELKKIFRTKNNVLVLYVSSIKETQSITKIFRDAAEVVKGQGTMILMDCANSETKKLCKKMKVTPTPTDLKHYKDGDFHKDYDRQMTVTSIVNFMRDPGGELPWEEDPTGADVHHIQDAVTLGKFLKKESRPLMVMFYAPWCGYCKQMKPDYSAAATELKPNGYILAAIDVNRPENSVIRKQYNITGFPTLLYFENAKYKYVYEGENNKAAIVAFMQNPTAPPLIKPKEADWASETTSEIVHLTSTSFEPALVDEKSVLVMFYAPWCGHCKRMKPEYEKAAEIMKDKKFADPKLHASLIKRHVLSPNESTQCLQWSREEWNAWLKNRLPNDFGRKRVNSIVFATPEAIMKDFENLNYSIPGVLAALDATKEADIASRFNVKGYPTVKYFANGEFKFDVNVRDADKIVEFMKNPSEPPPPPPPEKPWEEEPSDVVHLNDDNFKTFLKKKKHVLVMFYAPWCGHCKKAKPEFVTAADHFKDDPRVELAAVDCTKFSTICSSYSVRGYPTIKYFNFLKTMKDYQGGRMSADFIKFLKDPDAPEDVPAAQPFGTYPGSDHILILSDSDFDTKIKGYKRALVMFYAPWCGHCTKMKADLSLAAQRLAKENNGAVIAAVDATIHRKLSERFDISGFPTIKYFENGNFKSEYNGKRTADDIYGYVKSGGTTKDEL</sequence>
<dbReference type="InterPro" id="IPR046374">
    <property type="entry name" value="PDI_a_PDIR"/>
</dbReference>
<dbReference type="PANTHER" id="PTHR45672">
    <property type="entry name" value="PROTEIN DISULFIDE-ISOMERASE C17H9.14C-RELATED"/>
    <property type="match status" value="1"/>
</dbReference>
<dbReference type="InterPro" id="IPR051063">
    <property type="entry name" value="PDI"/>
</dbReference>
<feature type="region of interest" description="Disordered" evidence="2">
    <location>
        <begin position="442"/>
        <end position="462"/>
    </location>
</feature>
<dbReference type="AlphaFoldDB" id="A0A9Q0NDL5"/>
<feature type="domain" description="Thioredoxin" evidence="4">
    <location>
        <begin position="583"/>
        <end position="695"/>
    </location>
</feature>
<keyword evidence="3" id="KW-0732">Signal</keyword>
<keyword evidence="6" id="KW-1185">Reference proteome</keyword>
<comment type="caution">
    <text evidence="5">The sequence shown here is derived from an EMBL/GenBank/DDBJ whole genome shotgun (WGS) entry which is preliminary data.</text>
</comment>
<name>A0A9Q0NDL5_9DIPT</name>
<evidence type="ECO:0000259" key="4">
    <source>
        <dbReference type="PROSITE" id="PS51352"/>
    </source>
</evidence>
<dbReference type="PANTHER" id="PTHR45672:SF2">
    <property type="entry name" value="PROTEIN DISULFIDE-ISOMERASE A5"/>
    <property type="match status" value="1"/>
</dbReference>
<protein>
    <submittedName>
        <fullName evidence="5">Protein disulfide-isomerase A5</fullName>
    </submittedName>
</protein>
<dbReference type="CDD" id="cd02997">
    <property type="entry name" value="PDI_a_PDIR"/>
    <property type="match status" value="2"/>
</dbReference>
<feature type="chain" id="PRO_5040298118" evidence="3">
    <location>
        <begin position="18"/>
        <end position="700"/>
    </location>
</feature>
<reference evidence="5" key="1">
    <citation type="submission" date="2022-07" db="EMBL/GenBank/DDBJ databases">
        <authorList>
            <person name="Trinca V."/>
            <person name="Uliana J.V.C."/>
            <person name="Torres T.T."/>
            <person name="Ward R.J."/>
            <person name="Monesi N."/>
        </authorList>
    </citation>
    <scope>NUCLEOTIDE SEQUENCE</scope>
    <source>
        <strain evidence="5">HSMRA1968</strain>
        <tissue evidence="5">Whole embryos</tissue>
    </source>
</reference>